<name>A0ABW7FGX8_9BURK</name>
<evidence type="ECO:0000313" key="3">
    <source>
        <dbReference type="Proteomes" id="UP001606301"/>
    </source>
</evidence>
<dbReference type="InterPro" id="IPR029068">
    <property type="entry name" value="Glyas_Bleomycin-R_OHBP_Dase"/>
</dbReference>
<sequence>MTHALNWFEIPVTDYARAKGFYEQVLGITITTLPMGPVTMGMLSTDPQAVGGALVHGDGSTPSATGTLVYLNGGDDLAPLLARVEAAGGRVLVPKTEIGNDFGFFAHFLDTEGNKLGLHSMG</sequence>
<comment type="caution">
    <text evidence="2">The sequence shown here is derived from an EMBL/GenBank/DDBJ whole genome shotgun (WGS) entry which is preliminary data.</text>
</comment>
<reference evidence="2 3" key="1">
    <citation type="submission" date="2024-08" db="EMBL/GenBank/DDBJ databases">
        <authorList>
            <person name="Lu H."/>
        </authorList>
    </citation>
    <scope>NUCLEOTIDE SEQUENCE [LARGE SCALE GENOMIC DNA]</scope>
    <source>
        <strain evidence="2 3">LKC17W</strain>
    </source>
</reference>
<dbReference type="Gene3D" id="3.10.180.10">
    <property type="entry name" value="2,3-Dihydroxybiphenyl 1,2-Dioxygenase, domain 1"/>
    <property type="match status" value="1"/>
</dbReference>
<dbReference type="RefSeq" id="WP_394396537.1">
    <property type="nucleotide sequence ID" value="NZ_JBIGHW010000003.1"/>
</dbReference>
<dbReference type="SUPFAM" id="SSF54593">
    <property type="entry name" value="Glyoxalase/Bleomycin resistance protein/Dihydroxybiphenyl dioxygenase"/>
    <property type="match status" value="1"/>
</dbReference>
<feature type="domain" description="VOC" evidence="1">
    <location>
        <begin position="4"/>
        <end position="121"/>
    </location>
</feature>
<dbReference type="InterPro" id="IPR004360">
    <property type="entry name" value="Glyas_Fos-R_dOase_dom"/>
</dbReference>
<dbReference type="Proteomes" id="UP001606301">
    <property type="component" value="Unassembled WGS sequence"/>
</dbReference>
<dbReference type="PROSITE" id="PS51819">
    <property type="entry name" value="VOC"/>
    <property type="match status" value="1"/>
</dbReference>
<dbReference type="PANTHER" id="PTHR33993:SF2">
    <property type="entry name" value="VOC DOMAIN-CONTAINING PROTEIN"/>
    <property type="match status" value="1"/>
</dbReference>
<dbReference type="PANTHER" id="PTHR33993">
    <property type="entry name" value="GLYOXALASE-RELATED"/>
    <property type="match status" value="1"/>
</dbReference>
<organism evidence="2 3">
    <name type="scientific">Pelomonas margarita</name>
    <dbReference type="NCBI Taxonomy" id="3299031"/>
    <lineage>
        <taxon>Bacteria</taxon>
        <taxon>Pseudomonadati</taxon>
        <taxon>Pseudomonadota</taxon>
        <taxon>Betaproteobacteria</taxon>
        <taxon>Burkholderiales</taxon>
        <taxon>Sphaerotilaceae</taxon>
        <taxon>Roseateles</taxon>
    </lineage>
</organism>
<dbReference type="CDD" id="cd07247">
    <property type="entry name" value="SgaA_N_like"/>
    <property type="match status" value="1"/>
</dbReference>
<accession>A0ABW7FGX8</accession>
<protein>
    <submittedName>
        <fullName evidence="2">VOC family protein</fullName>
    </submittedName>
</protein>
<evidence type="ECO:0000259" key="1">
    <source>
        <dbReference type="PROSITE" id="PS51819"/>
    </source>
</evidence>
<evidence type="ECO:0000313" key="2">
    <source>
        <dbReference type="EMBL" id="MFG6440425.1"/>
    </source>
</evidence>
<gene>
    <name evidence="2" type="ORF">ACG0Z3_06980</name>
</gene>
<dbReference type="EMBL" id="JBIGHW010000003">
    <property type="protein sequence ID" value="MFG6440425.1"/>
    <property type="molecule type" value="Genomic_DNA"/>
</dbReference>
<dbReference type="Pfam" id="PF00903">
    <property type="entry name" value="Glyoxalase"/>
    <property type="match status" value="1"/>
</dbReference>
<dbReference type="InterPro" id="IPR037523">
    <property type="entry name" value="VOC_core"/>
</dbReference>
<keyword evidence="3" id="KW-1185">Reference proteome</keyword>
<dbReference type="InterPro" id="IPR052164">
    <property type="entry name" value="Anthracycline_SecMetBiosynth"/>
</dbReference>
<proteinExistence type="predicted"/>